<reference evidence="1 2" key="1">
    <citation type="journal article" date="2013" name="Mar. Genomics">
        <title>Expression of sulfatases in Rhodopirellula baltica and the diversity of sulfatases in the genus Rhodopirellula.</title>
        <authorList>
            <person name="Wegner C.E."/>
            <person name="Richter-Heitmann T."/>
            <person name="Klindworth A."/>
            <person name="Klockow C."/>
            <person name="Richter M."/>
            <person name="Achstetter T."/>
            <person name="Glockner F.O."/>
            <person name="Harder J."/>
        </authorList>
    </citation>
    <scope>NUCLEOTIDE SEQUENCE [LARGE SCALE GENOMIC DNA]</scope>
    <source>
        <strain evidence="1 2">SH398</strain>
    </source>
</reference>
<dbReference type="STRING" id="1263868.RESH_00600"/>
<dbReference type="AlphaFoldDB" id="M5SRD6"/>
<organism evidence="1 2">
    <name type="scientific">Rhodopirellula europaea SH398</name>
    <dbReference type="NCBI Taxonomy" id="1263868"/>
    <lineage>
        <taxon>Bacteria</taxon>
        <taxon>Pseudomonadati</taxon>
        <taxon>Planctomycetota</taxon>
        <taxon>Planctomycetia</taxon>
        <taxon>Pirellulales</taxon>
        <taxon>Pirellulaceae</taxon>
        <taxon>Rhodopirellula</taxon>
    </lineage>
</organism>
<gene>
    <name evidence="1" type="ORF">RESH_00600</name>
</gene>
<proteinExistence type="predicted"/>
<comment type="caution">
    <text evidence="1">The sequence shown here is derived from an EMBL/GenBank/DDBJ whole genome shotgun (WGS) entry which is preliminary data.</text>
</comment>
<evidence type="ECO:0000313" key="2">
    <source>
        <dbReference type="Proteomes" id="UP000011996"/>
    </source>
</evidence>
<protein>
    <submittedName>
        <fullName evidence="1">Uncharacterized protein</fullName>
    </submittedName>
</protein>
<sequence length="48" mass="5301">MEDHRATDALVTHLKIAFVSAVRVARLLVGDEDIGSKVRENSVFSHPL</sequence>
<dbReference type="Proteomes" id="UP000011996">
    <property type="component" value="Unassembled WGS sequence"/>
</dbReference>
<dbReference type="EMBL" id="ANOF01000017">
    <property type="protein sequence ID" value="EMI28819.1"/>
    <property type="molecule type" value="Genomic_DNA"/>
</dbReference>
<name>M5SRD6_9BACT</name>
<evidence type="ECO:0000313" key="1">
    <source>
        <dbReference type="EMBL" id="EMI28819.1"/>
    </source>
</evidence>
<accession>M5SRD6</accession>